<dbReference type="EMBL" id="BMPZ01000022">
    <property type="protein sequence ID" value="GGI93584.1"/>
    <property type="molecule type" value="Genomic_DNA"/>
</dbReference>
<keyword evidence="2" id="KW-1185">Reference proteome</keyword>
<dbReference type="Proteomes" id="UP000613743">
    <property type="component" value="Unassembled WGS sequence"/>
</dbReference>
<reference evidence="1" key="1">
    <citation type="journal article" date="2014" name="Int. J. Syst. Evol. Microbiol.">
        <title>Complete genome sequence of Corynebacterium casei LMG S-19264T (=DSM 44701T), isolated from a smear-ripened cheese.</title>
        <authorList>
            <consortium name="US DOE Joint Genome Institute (JGI-PGF)"/>
            <person name="Walter F."/>
            <person name="Albersmeier A."/>
            <person name="Kalinowski J."/>
            <person name="Ruckert C."/>
        </authorList>
    </citation>
    <scope>NUCLEOTIDE SEQUENCE</scope>
    <source>
        <strain evidence="1">JCM 30804</strain>
    </source>
</reference>
<evidence type="ECO:0000313" key="1">
    <source>
        <dbReference type="EMBL" id="GGI93584.1"/>
    </source>
</evidence>
<proteinExistence type="predicted"/>
<dbReference type="RefSeq" id="WP_188923111.1">
    <property type="nucleotide sequence ID" value="NZ_BMPZ01000022.1"/>
</dbReference>
<dbReference type="AlphaFoldDB" id="A0A917JZC6"/>
<evidence type="ECO:0000313" key="2">
    <source>
        <dbReference type="Proteomes" id="UP000613743"/>
    </source>
</evidence>
<name>A0A917JZC6_9GAMM</name>
<reference evidence="1" key="2">
    <citation type="submission" date="2020-09" db="EMBL/GenBank/DDBJ databases">
        <authorList>
            <person name="Sun Q."/>
            <person name="Ohkuma M."/>
        </authorList>
    </citation>
    <scope>NUCLEOTIDE SEQUENCE</scope>
    <source>
        <strain evidence="1">JCM 30804</strain>
    </source>
</reference>
<sequence length="76" mass="8388">MPAQGTEVLINFESVYESLNTLKLAAQAFSDVADDWGEEDCKYALVNLLSVNLQQQLESHQQAVFNSLNIVESKAA</sequence>
<comment type="caution">
    <text evidence="1">The sequence shown here is derived from an EMBL/GenBank/DDBJ whole genome shotgun (WGS) entry which is preliminary data.</text>
</comment>
<accession>A0A917JZC6</accession>
<organism evidence="1 2">
    <name type="scientific">Shewanella gelidii</name>
    <dbReference type="NCBI Taxonomy" id="1642821"/>
    <lineage>
        <taxon>Bacteria</taxon>
        <taxon>Pseudomonadati</taxon>
        <taxon>Pseudomonadota</taxon>
        <taxon>Gammaproteobacteria</taxon>
        <taxon>Alteromonadales</taxon>
        <taxon>Shewanellaceae</taxon>
        <taxon>Shewanella</taxon>
    </lineage>
</organism>
<gene>
    <name evidence="1" type="ORF">GCM10009332_33530</name>
</gene>
<protein>
    <submittedName>
        <fullName evidence="1">Uncharacterized protein</fullName>
    </submittedName>
</protein>